<evidence type="ECO:0000313" key="2">
    <source>
        <dbReference type="Proteomes" id="UP000002640"/>
    </source>
</evidence>
<dbReference type="Proteomes" id="UP000002640">
    <property type="component" value="Unassembled WGS sequence"/>
</dbReference>
<dbReference type="GeneID" id="20639390"/>
<dbReference type="RefSeq" id="XP_009526614.1">
    <property type="nucleotide sequence ID" value="XM_009528319.1"/>
</dbReference>
<organism evidence="1 2">
    <name type="scientific">Phytophthora sojae (strain P6497)</name>
    <name type="common">Soybean stem and root rot agent</name>
    <name type="synonym">Phytophthora megasperma f. sp. glycines</name>
    <dbReference type="NCBI Taxonomy" id="1094619"/>
    <lineage>
        <taxon>Eukaryota</taxon>
        <taxon>Sar</taxon>
        <taxon>Stramenopiles</taxon>
        <taxon>Oomycota</taxon>
        <taxon>Peronosporomycetes</taxon>
        <taxon>Peronosporales</taxon>
        <taxon>Peronosporaceae</taxon>
        <taxon>Phytophthora</taxon>
    </lineage>
</organism>
<gene>
    <name evidence="1" type="ORF">PHYSODRAFT_262522</name>
</gene>
<dbReference type="EMBL" id="JH159154">
    <property type="protein sequence ID" value="EGZ17556.1"/>
    <property type="molecule type" value="Genomic_DNA"/>
</dbReference>
<keyword evidence="2" id="KW-1185">Reference proteome</keyword>
<accession>G4ZGQ7</accession>
<dbReference type="InParanoid" id="G4ZGQ7"/>
<protein>
    <submittedName>
        <fullName evidence="1">Uncharacterized protein</fullName>
    </submittedName>
</protein>
<dbReference type="KEGG" id="psoj:PHYSODRAFT_262522"/>
<evidence type="ECO:0000313" key="1">
    <source>
        <dbReference type="EMBL" id="EGZ17556.1"/>
    </source>
</evidence>
<dbReference type="PANTHER" id="PTHR22538">
    <property type="entry name" value="CILIA- AND FLAGELLA-ASSOCIATED PROTEIN 74"/>
    <property type="match status" value="1"/>
</dbReference>
<dbReference type="PANTHER" id="PTHR22538:SF1">
    <property type="entry name" value="VWFD DOMAIN-CONTAINING PROTEIN"/>
    <property type="match status" value="1"/>
</dbReference>
<name>G4ZGQ7_PHYSP</name>
<sequence length="447" mass="48218">MNSTQPSLRLTFQLKPKAMHIHDASTFDVLATPVPTVWRGENAVAYNGIASFEEDGDTHEYSLVDGVAYYTRRPGGKATATESGCLPSHVVPPIDTVLSAIHDARTATYLLPPGHADSKCPGGSMLVFPFAGEDYVLCSRLSSSNWFQDDGFQIFGSHLDIDVKYEQSAPTIVPRRDASSVAAACGSVSFERRIALSVSNMVKRSLLEWGHRSLRAEETEFSFGDVVNAITGDDDSTCKCKGKRRACVFVAGLKSYKDYGLTDDDPANYFGDTLDLTSTWVGTSGPLEGSMGSNYLYETCDGALTVVVEKVLDLLGNCPPKPGRASLAYQGSNYSNPKLDKDFASAQAAYASNISAVLCSKNHTGLNTIQAAVYSLAAAVIPHKSPLNDGVVEYQSCAKGLDMDKFAGTSNSTFYVSGLNHVDTSFRNGDSLFSDSKRPVKWFECLL</sequence>
<proteinExistence type="predicted"/>
<dbReference type="AlphaFoldDB" id="G4ZGQ7"/>
<reference evidence="1 2" key="1">
    <citation type="journal article" date="2006" name="Science">
        <title>Phytophthora genome sequences uncover evolutionary origins and mechanisms of pathogenesis.</title>
        <authorList>
            <person name="Tyler B.M."/>
            <person name="Tripathy S."/>
            <person name="Zhang X."/>
            <person name="Dehal P."/>
            <person name="Jiang R.H."/>
            <person name="Aerts A."/>
            <person name="Arredondo F.D."/>
            <person name="Baxter L."/>
            <person name="Bensasson D."/>
            <person name="Beynon J.L."/>
            <person name="Chapman J."/>
            <person name="Damasceno C.M."/>
            <person name="Dorrance A.E."/>
            <person name="Dou D."/>
            <person name="Dickerman A.W."/>
            <person name="Dubchak I.L."/>
            <person name="Garbelotto M."/>
            <person name="Gijzen M."/>
            <person name="Gordon S.G."/>
            <person name="Govers F."/>
            <person name="Grunwald N.J."/>
            <person name="Huang W."/>
            <person name="Ivors K.L."/>
            <person name="Jones R.W."/>
            <person name="Kamoun S."/>
            <person name="Krampis K."/>
            <person name="Lamour K.H."/>
            <person name="Lee M.K."/>
            <person name="McDonald W.H."/>
            <person name="Medina M."/>
            <person name="Meijer H.J."/>
            <person name="Nordberg E.K."/>
            <person name="Maclean D.J."/>
            <person name="Ospina-Giraldo M.D."/>
            <person name="Morris P.F."/>
            <person name="Phuntumart V."/>
            <person name="Putnam N.H."/>
            <person name="Rash S."/>
            <person name="Rose J.K."/>
            <person name="Sakihama Y."/>
            <person name="Salamov A.A."/>
            <person name="Savidor A."/>
            <person name="Scheuring C.F."/>
            <person name="Smith B.M."/>
            <person name="Sobral B.W."/>
            <person name="Terry A."/>
            <person name="Torto-Alalibo T.A."/>
            <person name="Win J."/>
            <person name="Xu Z."/>
            <person name="Zhang H."/>
            <person name="Grigoriev I.V."/>
            <person name="Rokhsar D.S."/>
            <person name="Boore J.L."/>
        </authorList>
    </citation>
    <scope>NUCLEOTIDE SEQUENCE [LARGE SCALE GENOMIC DNA]</scope>
    <source>
        <strain evidence="1 2">P6497</strain>
    </source>
</reference>